<organism evidence="1 2">
    <name type="scientific">Gordonia oryzae</name>
    <dbReference type="NCBI Taxonomy" id="2487349"/>
    <lineage>
        <taxon>Bacteria</taxon>
        <taxon>Bacillati</taxon>
        <taxon>Actinomycetota</taxon>
        <taxon>Actinomycetes</taxon>
        <taxon>Mycobacteriales</taxon>
        <taxon>Gordoniaceae</taxon>
        <taxon>Gordonia</taxon>
    </lineage>
</organism>
<evidence type="ECO:0000313" key="2">
    <source>
        <dbReference type="Proteomes" id="UP000267536"/>
    </source>
</evidence>
<dbReference type="EMBL" id="RKMH01000002">
    <property type="protein sequence ID" value="RPA65789.1"/>
    <property type="molecule type" value="Genomic_DNA"/>
</dbReference>
<dbReference type="GO" id="GO:0006355">
    <property type="term" value="P:regulation of DNA-templated transcription"/>
    <property type="evidence" value="ECO:0007669"/>
    <property type="project" value="InterPro"/>
</dbReference>
<sequence length="96" mass="10512">MERRFTDDEYAEMAADFEANPPTADEIVGEIEVNHAILRTGRPPKTAPARGKTPTTSVRLPQELRAQLEAVATAEGVAPAEVIRRAVGEYIERHSA</sequence>
<protein>
    <recommendedName>
        <fullName evidence="3">CopG family transcriptional regulator</fullName>
    </recommendedName>
</protein>
<comment type="caution">
    <text evidence="1">The sequence shown here is derived from an EMBL/GenBank/DDBJ whole genome shotgun (WGS) entry which is preliminary data.</text>
</comment>
<name>A0A3N4GS39_9ACTN</name>
<dbReference type="RefSeq" id="WP_123925596.1">
    <property type="nucleotide sequence ID" value="NZ_JBPSDP010000012.1"/>
</dbReference>
<keyword evidence="2" id="KW-1185">Reference proteome</keyword>
<dbReference type="InterPro" id="IPR010985">
    <property type="entry name" value="Ribbon_hlx_hlx"/>
</dbReference>
<evidence type="ECO:0008006" key="3">
    <source>
        <dbReference type="Google" id="ProtNLM"/>
    </source>
</evidence>
<dbReference type="Proteomes" id="UP000267536">
    <property type="component" value="Unassembled WGS sequence"/>
</dbReference>
<evidence type="ECO:0000313" key="1">
    <source>
        <dbReference type="EMBL" id="RPA65789.1"/>
    </source>
</evidence>
<reference evidence="1 2" key="1">
    <citation type="submission" date="2018-11" db="EMBL/GenBank/DDBJ databases">
        <title>Draft genome sequence of Gordonia sp. RS15-1S isolated from rice stems.</title>
        <authorList>
            <person name="Muangham S."/>
        </authorList>
    </citation>
    <scope>NUCLEOTIDE SEQUENCE [LARGE SCALE GENOMIC DNA]</scope>
    <source>
        <strain evidence="1 2">RS15-1S</strain>
    </source>
</reference>
<dbReference type="CDD" id="cd21631">
    <property type="entry name" value="RHH_CopG_NikR-like"/>
    <property type="match status" value="1"/>
</dbReference>
<dbReference type="AlphaFoldDB" id="A0A3N4GS39"/>
<dbReference type="OrthoDB" id="4775209at2"/>
<gene>
    <name evidence="1" type="ORF">EF294_03370</name>
</gene>
<proteinExistence type="predicted"/>
<dbReference type="SUPFAM" id="SSF47598">
    <property type="entry name" value="Ribbon-helix-helix"/>
    <property type="match status" value="1"/>
</dbReference>
<accession>A0A3N4GS39</accession>